<evidence type="ECO:0000313" key="1">
    <source>
        <dbReference type="EMBL" id="KAJ9097390.1"/>
    </source>
</evidence>
<dbReference type="EMBL" id="JASBWS010000104">
    <property type="protein sequence ID" value="KAJ9097390.1"/>
    <property type="molecule type" value="Genomic_DNA"/>
</dbReference>
<dbReference type="Proteomes" id="UP001230649">
    <property type="component" value="Unassembled WGS sequence"/>
</dbReference>
<gene>
    <name evidence="1" type="ORF">QFC20_006214</name>
</gene>
<organism evidence="1 2">
    <name type="scientific">Naganishia adeliensis</name>
    <dbReference type="NCBI Taxonomy" id="92952"/>
    <lineage>
        <taxon>Eukaryota</taxon>
        <taxon>Fungi</taxon>
        <taxon>Dikarya</taxon>
        <taxon>Basidiomycota</taxon>
        <taxon>Agaricomycotina</taxon>
        <taxon>Tremellomycetes</taxon>
        <taxon>Filobasidiales</taxon>
        <taxon>Filobasidiaceae</taxon>
        <taxon>Naganishia</taxon>
    </lineage>
</organism>
<evidence type="ECO:0000313" key="2">
    <source>
        <dbReference type="Proteomes" id="UP001230649"/>
    </source>
</evidence>
<name>A0ACC2VDA9_9TREE</name>
<sequence>MSRPLNGPHLVARLTTTFSRQRCRTPVSHLPLVRPRSTARPTDTPKTVDTSFYEDGFTVPEPSISFLEADGEEYHRVVLPPRQRRVYTPPWPTILAHPPSVDAAASSCLPETESGHPHAPVTYLKRSTFSQDNSTPCQALHHLIRVEKDYVAARQMMAEFKDLGIPIQPHRAYLDAAIHQARRRGQHAAIKKEVLDWLGYWYSFHPAKQFRHGPIVALEPLVELVLERWASDLGFLKQALLLAAEKGWVPALMPVLFKHYTMCTNPTTSYALLNELAAAYAAKTPRIDDDTPGWEERRAVSVVAQVQKWRNGHMRTILQCGHVEEGRMIYQAGEAAGVVWDVATKSALIHALQTDNTSNTQPAVEDQPVLSPKRQVLQLAHNRSRQPVRHLVETLTTLENLGRIRLISRLSTRFLGKRVGGNFVRGSTNETTASYWWMAHIVKARTEGRHTDAVELFGKRFYAVGLPQNAASGGRQRLTADRRKRSVRDRKLYPSPEVISAVLPSVIQLSKPATSGALVALHAEFLRSASMFSTLKADPLFHLAFISYYAHTFGAAAAERWCERLEKSGVTVGVQGWSVVAVEYAKSRKMKDIQGIIERMSASTSSEAESSPSPSVSTLTQANERTFIGVASALLKRKKHYKAKAILERWHEEQERRGLVVRAQEM</sequence>
<protein>
    <submittedName>
        <fullName evidence="1">Uncharacterized protein</fullName>
    </submittedName>
</protein>
<accession>A0ACC2VDA9</accession>
<reference evidence="1" key="1">
    <citation type="submission" date="2023-04" db="EMBL/GenBank/DDBJ databases">
        <title>Draft Genome sequencing of Naganishia species isolated from polar environments using Oxford Nanopore Technology.</title>
        <authorList>
            <person name="Leo P."/>
            <person name="Venkateswaran K."/>
        </authorList>
    </citation>
    <scope>NUCLEOTIDE SEQUENCE</scope>
    <source>
        <strain evidence="1">MNA-CCFEE 5262</strain>
    </source>
</reference>
<keyword evidence="2" id="KW-1185">Reference proteome</keyword>
<proteinExistence type="predicted"/>
<comment type="caution">
    <text evidence="1">The sequence shown here is derived from an EMBL/GenBank/DDBJ whole genome shotgun (WGS) entry which is preliminary data.</text>
</comment>